<feature type="transmembrane region" description="Helical" evidence="1">
    <location>
        <begin position="186"/>
        <end position="203"/>
    </location>
</feature>
<feature type="transmembrane region" description="Helical" evidence="1">
    <location>
        <begin position="215"/>
        <end position="236"/>
    </location>
</feature>
<feature type="transmembrane region" description="Helical" evidence="1">
    <location>
        <begin position="299"/>
        <end position="317"/>
    </location>
</feature>
<proteinExistence type="predicted"/>
<feature type="transmembrane region" description="Helical" evidence="1">
    <location>
        <begin position="269"/>
        <end position="287"/>
    </location>
</feature>
<gene>
    <name evidence="2" type="ORF">HELGO_WM16607</name>
</gene>
<keyword evidence="1" id="KW-0812">Transmembrane</keyword>
<keyword evidence="1" id="KW-1133">Transmembrane helix</keyword>
<evidence type="ECO:0008006" key="3">
    <source>
        <dbReference type="Google" id="ProtNLM"/>
    </source>
</evidence>
<evidence type="ECO:0000256" key="1">
    <source>
        <dbReference type="SAM" id="Phobius"/>
    </source>
</evidence>
<keyword evidence="1" id="KW-0472">Membrane</keyword>
<reference evidence="2" key="1">
    <citation type="submission" date="2020-01" db="EMBL/GenBank/DDBJ databases">
        <authorList>
            <person name="Meier V. D."/>
            <person name="Meier V D."/>
        </authorList>
    </citation>
    <scope>NUCLEOTIDE SEQUENCE</scope>
    <source>
        <strain evidence="2">HLG_WM_MAG_10</strain>
    </source>
</reference>
<dbReference type="EMBL" id="CACVAQ010000223">
    <property type="protein sequence ID" value="CAA6815039.1"/>
    <property type="molecule type" value="Genomic_DNA"/>
</dbReference>
<dbReference type="AlphaFoldDB" id="A0A6S6TEW9"/>
<feature type="transmembrane region" description="Helical" evidence="1">
    <location>
        <begin position="349"/>
        <end position="367"/>
    </location>
</feature>
<organism evidence="2">
    <name type="scientific">uncultured Aureispira sp</name>
    <dbReference type="NCBI Taxonomy" id="1331704"/>
    <lineage>
        <taxon>Bacteria</taxon>
        <taxon>Pseudomonadati</taxon>
        <taxon>Bacteroidota</taxon>
        <taxon>Saprospiria</taxon>
        <taxon>Saprospirales</taxon>
        <taxon>Saprospiraceae</taxon>
        <taxon>Aureispira</taxon>
        <taxon>environmental samples</taxon>
    </lineage>
</organism>
<evidence type="ECO:0000313" key="2">
    <source>
        <dbReference type="EMBL" id="CAA6815039.1"/>
    </source>
</evidence>
<accession>A0A6S6TEW9</accession>
<sequence length="382" mass="42692">MFQSIRSILFSWQILLRLCIAFLIPFFFLSGMMTIAAENINQILGETENKARVGLVGKAHTPKTLLKEFQDKTILTNLEQERDLLSLLDEDSLDIGILFSSAFNTDSSGKKVISVYYNSVQYSSATQDAFDILEAYEQALVFQKIEAMGLNTEIVDPVTIEKNNTFNAFATLGKIMTNIRGTISSILNFLFILFVIWLTRILVLRACYKAPKNFFINVSLVFLSTMLGTGLVFVGFQSGLGAEQIGMIRSIVLSIQQLLVWNKLSSILWLWWPTWLFIIGLLGCIAASSKSIIATYTRTFWTTIAIHGIALYGLIPIEKMSAIDPFIPILNVFRVGQLALKGTLETSSWTISMLVSTLAALLLLLLWKILAQRAGQETENQA</sequence>
<name>A0A6S6TEW9_9BACT</name>
<protein>
    <recommendedName>
        <fullName evidence="3">ABC transporter permease</fullName>
    </recommendedName>
</protein>